<dbReference type="STRING" id="1797.RMCT_3870"/>
<keyword evidence="2" id="KW-1133">Transmembrane helix</keyword>
<feature type="transmembrane region" description="Helical" evidence="2">
    <location>
        <begin position="14"/>
        <end position="35"/>
    </location>
</feature>
<gene>
    <name evidence="3" type="ORF">RMCT_3870</name>
</gene>
<keyword evidence="2" id="KW-0472">Membrane</keyword>
<reference evidence="3 4" key="1">
    <citation type="journal article" date="2016" name="Genome Announc.">
        <title>Draft Genome Sequences of Five Rapidly Growing Mycobacterium Species, M. thermoresistibile, M. fortuitum subsp. acetamidolyticum, M. canariasense, M. brisbanense, and M. novocastrense.</title>
        <authorList>
            <person name="Katahira K."/>
            <person name="Ogura Y."/>
            <person name="Gotoh Y."/>
            <person name="Hayashi T."/>
        </authorList>
    </citation>
    <scope>NUCLEOTIDE SEQUENCE [LARGE SCALE GENOMIC DNA]</scope>
    <source>
        <strain evidence="3 4">JCM6362</strain>
    </source>
</reference>
<feature type="transmembrane region" description="Helical" evidence="2">
    <location>
        <begin position="174"/>
        <end position="197"/>
    </location>
</feature>
<reference evidence="4" key="2">
    <citation type="submission" date="2016-02" db="EMBL/GenBank/DDBJ databases">
        <title>Draft genome sequence of five rapidly growing Mycobacterium species.</title>
        <authorList>
            <person name="Katahira K."/>
            <person name="Gotou Y."/>
            <person name="Iida K."/>
            <person name="Ogura Y."/>
            <person name="Hayashi T."/>
        </authorList>
    </citation>
    <scope>NUCLEOTIDE SEQUENCE [LARGE SCALE GENOMIC DNA]</scope>
    <source>
        <strain evidence="4">JCM6362</strain>
    </source>
</reference>
<proteinExistence type="predicted"/>
<dbReference type="InterPro" id="IPR024381">
    <property type="entry name" value="DUF2561"/>
</dbReference>
<organism evidence="3 4">
    <name type="scientific">Mycolicibacterium thermoresistibile</name>
    <name type="common">Mycobacterium thermoresistibile</name>
    <dbReference type="NCBI Taxonomy" id="1797"/>
    <lineage>
        <taxon>Bacteria</taxon>
        <taxon>Bacillati</taxon>
        <taxon>Actinomycetota</taxon>
        <taxon>Actinomycetes</taxon>
        <taxon>Mycobacteriales</taxon>
        <taxon>Mycobacteriaceae</taxon>
        <taxon>Mycolicibacterium</taxon>
    </lineage>
</organism>
<protein>
    <recommendedName>
        <fullName evidence="5">Transmembrane protein</fullName>
    </recommendedName>
</protein>
<dbReference type="AlphaFoldDB" id="A0A124E8V4"/>
<dbReference type="EMBL" id="BCTB01000049">
    <property type="protein sequence ID" value="GAT16901.1"/>
    <property type="molecule type" value="Genomic_DNA"/>
</dbReference>
<feature type="transmembrane region" description="Helical" evidence="2">
    <location>
        <begin position="141"/>
        <end position="168"/>
    </location>
</feature>
<evidence type="ECO:0000256" key="2">
    <source>
        <dbReference type="SAM" id="Phobius"/>
    </source>
</evidence>
<name>A0A124E8V4_MYCTH</name>
<feature type="transmembrane region" description="Helical" evidence="2">
    <location>
        <begin position="55"/>
        <end position="76"/>
    </location>
</feature>
<comment type="caution">
    <text evidence="3">The sequence shown here is derived from an EMBL/GenBank/DDBJ whole genome shotgun (WGS) entry which is preliminary data.</text>
</comment>
<feature type="compositionally biased region" description="Low complexity" evidence="1">
    <location>
        <begin position="97"/>
        <end position="117"/>
    </location>
</feature>
<keyword evidence="2" id="KW-0812">Transmembrane</keyword>
<dbReference type="OMA" id="PWYFLRE"/>
<sequence>MDTGHSRFDNTDRILMGVCAILWLAAVGAAVAAVVGLVDLGRGRPAPAEEAGTPWLLYTVIAVSALIIIAAVPLLLRARRSAGDEAEPAARPPVGPGAPRGAAPARPPRAFGPAADPGVRRGQPLPADRGRRLPLAAIDQIWLRAGLAIFSAIGAATLLIGAATYLMAVDATGAGWGCYAVAGLITVAMPVIGWWFLRELRELVDHER</sequence>
<evidence type="ECO:0000313" key="4">
    <source>
        <dbReference type="Proteomes" id="UP000069654"/>
    </source>
</evidence>
<accession>A0A124E8V4</accession>
<dbReference type="RefSeq" id="WP_003924712.1">
    <property type="nucleotide sequence ID" value="NZ_BCTB01000049.1"/>
</dbReference>
<dbReference type="Proteomes" id="UP000069654">
    <property type="component" value="Unassembled WGS sequence"/>
</dbReference>
<evidence type="ECO:0000313" key="3">
    <source>
        <dbReference type="EMBL" id="GAT16901.1"/>
    </source>
</evidence>
<evidence type="ECO:0008006" key="5">
    <source>
        <dbReference type="Google" id="ProtNLM"/>
    </source>
</evidence>
<dbReference type="OrthoDB" id="4640608at2"/>
<evidence type="ECO:0000256" key="1">
    <source>
        <dbReference type="SAM" id="MobiDB-lite"/>
    </source>
</evidence>
<feature type="region of interest" description="Disordered" evidence="1">
    <location>
        <begin position="85"/>
        <end position="123"/>
    </location>
</feature>
<dbReference type="Pfam" id="PF10812">
    <property type="entry name" value="DUF2561"/>
    <property type="match status" value="1"/>
</dbReference>